<dbReference type="STRING" id="349124.Hhal_0507"/>
<accession>A1WUD2</accession>
<evidence type="ECO:0000259" key="6">
    <source>
        <dbReference type="Pfam" id="PF00700"/>
    </source>
</evidence>
<gene>
    <name evidence="7" type="ordered locus">Hhal_0507</name>
</gene>
<protein>
    <recommendedName>
        <fullName evidence="4">Flagellin</fullName>
    </recommendedName>
</protein>
<dbReference type="OrthoDB" id="9796789at2"/>
<reference evidence="7 8" key="2">
    <citation type="journal article" date="2013" name="Stand. Genomic Sci.">
        <title>Complete genome sequence of Halorhodospira halophila SL1.</title>
        <authorList>
            <person name="Challacombe J.F."/>
            <person name="Majid S."/>
            <person name="Deole R."/>
            <person name="Brettin T.S."/>
            <person name="Bruce D."/>
            <person name="Delano S.F."/>
            <person name="Detter J.C."/>
            <person name="Gleasner C.D."/>
            <person name="Han C.S."/>
            <person name="Misra M."/>
            <person name="Reitenga K.G."/>
            <person name="Mikhailova N."/>
            <person name="Woyke T."/>
            <person name="Pitluck S."/>
            <person name="Nolan M."/>
            <person name="Land M.L."/>
            <person name="Saunders E."/>
            <person name="Tapia R."/>
            <person name="Lapidus A."/>
            <person name="Ivanova N."/>
            <person name="Hoff W.D."/>
        </authorList>
    </citation>
    <scope>NUCLEOTIDE SEQUENCE [LARGE SCALE GENOMIC DNA]</scope>
    <source>
        <strain evidence="8">DSM 244 / SL1</strain>
    </source>
</reference>
<dbReference type="EMBL" id="CP000544">
    <property type="protein sequence ID" value="ABM61294.1"/>
    <property type="molecule type" value="Genomic_DNA"/>
</dbReference>
<comment type="function">
    <text evidence="4">Flagellin is the subunit protein which polymerizes to form the filaments of bacterial flagella.</text>
</comment>
<dbReference type="PRINTS" id="PR00207">
    <property type="entry name" value="FLAGELLIN"/>
</dbReference>
<keyword evidence="2 4" id="KW-0964">Secreted</keyword>
<evidence type="ECO:0000256" key="1">
    <source>
        <dbReference type="ARBA" id="ARBA00005709"/>
    </source>
</evidence>
<dbReference type="Proteomes" id="UP000000647">
    <property type="component" value="Chromosome"/>
</dbReference>
<dbReference type="SUPFAM" id="SSF64518">
    <property type="entry name" value="Phase 1 flagellin"/>
    <property type="match status" value="1"/>
</dbReference>
<feature type="domain" description="Flagellin N-terminal" evidence="5">
    <location>
        <begin position="5"/>
        <end position="141"/>
    </location>
</feature>
<organism evidence="7 8">
    <name type="scientific">Halorhodospira halophila (strain DSM 244 / SL1)</name>
    <name type="common">Ectothiorhodospira halophila (strain DSM 244 / SL1)</name>
    <dbReference type="NCBI Taxonomy" id="349124"/>
    <lineage>
        <taxon>Bacteria</taxon>
        <taxon>Pseudomonadati</taxon>
        <taxon>Pseudomonadota</taxon>
        <taxon>Gammaproteobacteria</taxon>
        <taxon>Chromatiales</taxon>
        <taxon>Ectothiorhodospiraceae</taxon>
        <taxon>Halorhodospira</taxon>
    </lineage>
</organism>
<dbReference type="AlphaFoldDB" id="A1WUD2"/>
<dbReference type="GO" id="GO:0009288">
    <property type="term" value="C:bacterial-type flagellum"/>
    <property type="evidence" value="ECO:0007669"/>
    <property type="project" value="UniProtKB-SubCell"/>
</dbReference>
<dbReference type="HOGENOM" id="CLU_011142_7_0_6"/>
<evidence type="ECO:0000256" key="3">
    <source>
        <dbReference type="ARBA" id="ARBA00023143"/>
    </source>
</evidence>
<keyword evidence="7" id="KW-0969">Cilium</keyword>
<dbReference type="Pfam" id="PF00700">
    <property type="entry name" value="Flagellin_C"/>
    <property type="match status" value="1"/>
</dbReference>
<dbReference type="PANTHER" id="PTHR42792:SF2">
    <property type="entry name" value="FLAGELLIN"/>
    <property type="match status" value="1"/>
</dbReference>
<dbReference type="Gene3D" id="6.10.10.10">
    <property type="entry name" value="Flagellar export chaperone, C-terminal domain"/>
    <property type="match status" value="1"/>
</dbReference>
<dbReference type="GO" id="GO:0005576">
    <property type="term" value="C:extracellular region"/>
    <property type="evidence" value="ECO:0007669"/>
    <property type="project" value="UniProtKB-SubCell"/>
</dbReference>
<dbReference type="Pfam" id="PF00669">
    <property type="entry name" value="Flagellin_N"/>
    <property type="match status" value="1"/>
</dbReference>
<evidence type="ECO:0000313" key="7">
    <source>
        <dbReference type="EMBL" id="ABM61294.1"/>
    </source>
</evidence>
<keyword evidence="7" id="KW-0282">Flagellum</keyword>
<dbReference type="InterPro" id="IPR042187">
    <property type="entry name" value="Flagellin_C_sub2"/>
</dbReference>
<feature type="domain" description="Flagellin C-terminal" evidence="6">
    <location>
        <begin position="384"/>
        <end position="468"/>
    </location>
</feature>
<dbReference type="GO" id="GO:0005198">
    <property type="term" value="F:structural molecule activity"/>
    <property type="evidence" value="ECO:0007669"/>
    <property type="project" value="UniProtKB-UniRule"/>
</dbReference>
<dbReference type="Gene3D" id="1.20.1330.10">
    <property type="entry name" value="f41 fragment of flagellin, N-terminal domain"/>
    <property type="match status" value="2"/>
</dbReference>
<evidence type="ECO:0000313" key="8">
    <source>
        <dbReference type="Proteomes" id="UP000000647"/>
    </source>
</evidence>
<evidence type="ECO:0000256" key="2">
    <source>
        <dbReference type="ARBA" id="ARBA00022525"/>
    </source>
</evidence>
<reference evidence="8" key="1">
    <citation type="submission" date="2006-12" db="EMBL/GenBank/DDBJ databases">
        <title>Complete sequence of Halorhodospira halophila SL1.</title>
        <authorList>
            <consortium name="US DOE Joint Genome Institute"/>
            <person name="Copeland A."/>
            <person name="Lucas S."/>
            <person name="Lapidus A."/>
            <person name="Barry K."/>
            <person name="Detter J.C."/>
            <person name="Glavina del Rio T."/>
            <person name="Hammon N."/>
            <person name="Israni S."/>
            <person name="Dalin E."/>
            <person name="Tice H."/>
            <person name="Pitluck S."/>
            <person name="Saunders E."/>
            <person name="Brettin T."/>
            <person name="Bruce D."/>
            <person name="Han C."/>
            <person name="Tapia R."/>
            <person name="Schmutz J."/>
            <person name="Larimer F."/>
            <person name="Land M."/>
            <person name="Hauser L."/>
            <person name="Kyrpides N."/>
            <person name="Mikhailova N."/>
            <person name="Hoff W."/>
            <person name="Richardson P."/>
        </authorList>
    </citation>
    <scope>NUCLEOTIDE SEQUENCE [LARGE SCALE GENOMIC DNA]</scope>
    <source>
        <strain evidence="8">DSM 244 / SL1</strain>
    </source>
</reference>
<comment type="similarity">
    <text evidence="1 4">Belongs to the bacterial flagellin family.</text>
</comment>
<keyword evidence="8" id="KW-1185">Reference proteome</keyword>
<dbReference type="eggNOG" id="COG1344">
    <property type="taxonomic scope" value="Bacteria"/>
</dbReference>
<dbReference type="PANTHER" id="PTHR42792">
    <property type="entry name" value="FLAGELLIN"/>
    <property type="match status" value="1"/>
</dbReference>
<dbReference type="KEGG" id="hha:Hhal_0507"/>
<dbReference type="InterPro" id="IPR001029">
    <property type="entry name" value="Flagellin_N"/>
</dbReference>
<comment type="subcellular location">
    <subcellularLocation>
        <location evidence="4">Secreted</location>
    </subcellularLocation>
    <subcellularLocation>
        <location evidence="4">Bacterial flagellum</location>
    </subcellularLocation>
</comment>
<evidence type="ECO:0000259" key="5">
    <source>
        <dbReference type="Pfam" id="PF00669"/>
    </source>
</evidence>
<dbReference type="Gene3D" id="6.10.280.190">
    <property type="match status" value="1"/>
</dbReference>
<keyword evidence="3 4" id="KW-0975">Bacterial flagellum</keyword>
<proteinExistence type="inferred from homology"/>
<keyword evidence="7" id="KW-0966">Cell projection</keyword>
<evidence type="ECO:0000256" key="4">
    <source>
        <dbReference type="RuleBase" id="RU362073"/>
    </source>
</evidence>
<dbReference type="RefSeq" id="WP_011813317.1">
    <property type="nucleotide sequence ID" value="NC_008789.1"/>
</dbReference>
<sequence>MAQVINTNIASLTGQRHLSSSQAEQQQALERLSSGQRINSAADDAAGLAISERFTSQIGGMNQAERNANDGISYAQTAEGAMEEMGNLLQRVRELAVQSANDTNTAEDRQALEAEVQQAVQEIDRIASSTQFNNQNILDGSLDELVFQVGANRAQSINTGGVDVRGHNLGAEIGEGQAVQRALDENGDYGDLDLDGSININGLDVDVSGSRSVSDAMDAINAQSRATGVTAFRADRATTEAFDFNNDGGSSLEINGTTVSVGEDAGVGEFVDEVNAASGNTGVRAEMVGDDQVRFVSESDFRIEPGDNSPIGDLGLEAEESGMRFERGVQLSTDLGQRLDVNGDADTLAALGMSDEQMDMSRHRVSGPDALSVATRTDADDAIRTVDFALGQINDARADLGAVQNRFEATTSNLQNVSENMEASRSRILDADFAAETAAMTRAQVLQQAGTSVLAQANEAPQNVLTLLQ</sequence>
<dbReference type="InterPro" id="IPR046358">
    <property type="entry name" value="Flagellin_C"/>
</dbReference>
<dbReference type="Gene3D" id="2.60.40.4390">
    <property type="match status" value="1"/>
</dbReference>
<dbReference type="InterPro" id="IPR001492">
    <property type="entry name" value="Flagellin"/>
</dbReference>
<name>A1WUD2_HALHL</name>